<name>A0A5S9R983_MYCVN</name>
<gene>
    <name evidence="2" type="ORF">AELLOGFF_06371</name>
</gene>
<feature type="region of interest" description="Disordered" evidence="1">
    <location>
        <begin position="21"/>
        <end position="44"/>
    </location>
</feature>
<organism evidence="2 3">
    <name type="scientific">Mycolicibacterium vanbaalenii</name>
    <name type="common">Mycobacterium vanbaalenii</name>
    <dbReference type="NCBI Taxonomy" id="110539"/>
    <lineage>
        <taxon>Bacteria</taxon>
        <taxon>Bacillati</taxon>
        <taxon>Actinomycetota</taxon>
        <taxon>Actinomycetes</taxon>
        <taxon>Mycobacteriales</taxon>
        <taxon>Mycobacteriaceae</taxon>
        <taxon>Mycolicibacterium</taxon>
    </lineage>
</organism>
<dbReference type="Proteomes" id="UP000430146">
    <property type="component" value="Unassembled WGS sequence"/>
</dbReference>
<dbReference type="AlphaFoldDB" id="A0A5S9R983"/>
<evidence type="ECO:0000313" key="3">
    <source>
        <dbReference type="Proteomes" id="UP000430146"/>
    </source>
</evidence>
<accession>A0A5S9R983</accession>
<keyword evidence="3" id="KW-1185">Reference proteome</keyword>
<dbReference type="EMBL" id="CACSIP010000055">
    <property type="protein sequence ID" value="CAA0134533.1"/>
    <property type="molecule type" value="Genomic_DNA"/>
</dbReference>
<sequence length="256" mass="26150">MLARAVAALSAIPASAESMAGRFRSSPPLPMPTPAAGPSSRPRTEVGPAGFGVLRFGGDTAGPGVMGRSVLIAGTEGGRLSRNSWLARRALSIMLAWLMNTCANVTAAPASVPNAIPTGPATWNPAAAPPPNVSSADVPLDGWVPSVGWVMIPPAAPATPSIPSFPRTPPPPFFPSLPSIPPSAVDTPPRAPNRPVNAPIVFHARNPTVMASMPPGRLLTTSRSPVSAGSSTAVHCFDASYTSRRTGPSSRSTPAH</sequence>
<proteinExistence type="predicted"/>
<evidence type="ECO:0000256" key="1">
    <source>
        <dbReference type="SAM" id="MobiDB-lite"/>
    </source>
</evidence>
<evidence type="ECO:0000313" key="2">
    <source>
        <dbReference type="EMBL" id="CAA0134533.1"/>
    </source>
</evidence>
<reference evidence="2 3" key="1">
    <citation type="submission" date="2019-11" db="EMBL/GenBank/DDBJ databases">
        <authorList>
            <person name="Holert J."/>
        </authorList>
    </citation>
    <scope>NUCLEOTIDE SEQUENCE [LARGE SCALE GENOMIC DNA]</scope>
    <source>
        <strain evidence="2">BC8_1</strain>
    </source>
</reference>
<protein>
    <submittedName>
        <fullName evidence="2">Uncharacterized protein</fullName>
    </submittedName>
</protein>